<dbReference type="InterPro" id="IPR042278">
    <property type="entry name" value="Mfa-like_1_N"/>
</dbReference>
<dbReference type="Pfam" id="PF13149">
    <property type="entry name" value="Mfa_like_1"/>
    <property type="match status" value="1"/>
</dbReference>
<evidence type="ECO:0000313" key="4">
    <source>
        <dbReference type="Proteomes" id="UP000184192"/>
    </source>
</evidence>
<dbReference type="AlphaFoldDB" id="A0A1M6KMK7"/>
<dbReference type="CDD" id="cd13121">
    <property type="entry name" value="BF2867_like_C"/>
    <property type="match status" value="1"/>
</dbReference>
<feature type="domain" description="Fibrobacter succinogenes major paralogous" evidence="2">
    <location>
        <begin position="456"/>
        <end position="628"/>
    </location>
</feature>
<accession>A0A1M6KMK7</accession>
<dbReference type="Gene3D" id="2.60.40.2620">
    <property type="entry name" value="Fimbrillin-like"/>
    <property type="match status" value="1"/>
</dbReference>
<feature type="chain" id="PRO_5009919013" evidence="1">
    <location>
        <begin position="29"/>
        <end position="629"/>
    </location>
</feature>
<dbReference type="NCBIfam" id="TIGR02145">
    <property type="entry name" value="Fib_succ_major"/>
    <property type="match status" value="1"/>
</dbReference>
<reference evidence="4" key="1">
    <citation type="submission" date="2016-11" db="EMBL/GenBank/DDBJ databases">
        <authorList>
            <person name="Varghese N."/>
            <person name="Submissions S."/>
        </authorList>
    </citation>
    <scope>NUCLEOTIDE SEQUENCE [LARGE SCALE GENOMIC DNA]</scope>
    <source>
        <strain evidence="4">DSM 26884</strain>
    </source>
</reference>
<dbReference type="PROSITE" id="PS51257">
    <property type="entry name" value="PROKAR_LIPOPROTEIN"/>
    <property type="match status" value="1"/>
</dbReference>
<feature type="signal peptide" evidence="1">
    <location>
        <begin position="1"/>
        <end position="28"/>
    </location>
</feature>
<name>A0A1M6KMK7_9BACE</name>
<protein>
    <submittedName>
        <fullName evidence="3">Major paralogous domain-containing protein</fullName>
    </submittedName>
</protein>
<evidence type="ECO:0000259" key="2">
    <source>
        <dbReference type="Pfam" id="PF09603"/>
    </source>
</evidence>
<dbReference type="EMBL" id="FQZN01000039">
    <property type="protein sequence ID" value="SHJ60288.1"/>
    <property type="molecule type" value="Genomic_DNA"/>
</dbReference>
<dbReference type="Proteomes" id="UP000184192">
    <property type="component" value="Unassembled WGS sequence"/>
</dbReference>
<proteinExistence type="predicted"/>
<dbReference type="RefSeq" id="WP_025833551.1">
    <property type="nucleotide sequence ID" value="NZ_FQZN01000039.1"/>
</dbReference>
<sequence length="629" mass="69281">MNKIKFRRNGVKSLICCALLLSTSCVNEIESEVSPGTIPITFSTTISKVNTKTNGSSFKTGEQIGLFAMISGTAISGNRYIDNLKLECGENNQFIPEETVFYPEGDATLDFISYYPYQKEGIAANNSSLNVAVQTNQSPNDNFSKSDFLIAKKGDVASSNNAVQLKFQHQFAKLRIELLPQDGEDIDEMLLSNPQIAISGFYTQADYDLTDNKLSNYKAKSDIVPFGIWKKEKDKLVGKELIVIPQETSSSDLSFTIDWNGKIYTCPISINSLSSNKQCVISIKALQNASNTLCGIAGEIEDWGELTQEESENSYQISSIHIAALSFKTSDIYQVHQGGQVVAEICKEYLSSASNNLASRAIVVYPVINKQAQLDKGTVLQLLDKAEKVHGGAVNWNVADNTLNYTPGESAPIEVFYIDSKGQIVTEKPEAPATVNVSSYMLRDIRGGQLKTYPIVKIGTQYWMKENLQATTYRDGNTIKKITEFGQGAGYFHSTEQDVYFYSGDVLLADNELAPEQWKVPNMKDWESLTKYINNAAILLETGKWTTNDGGYIATNETGFNAIPYGLYSVKETGTTLVNEGSSAGYWISGESKSTLADKVILLTSLKDDAQLIDSKPKSSALFVRCIKE</sequence>
<dbReference type="eggNOG" id="ENOG50311B0">
    <property type="taxonomic scope" value="Bacteria"/>
</dbReference>
<dbReference type="InterPro" id="IPR011871">
    <property type="entry name" value="Fib_succ_major"/>
</dbReference>
<dbReference type="Pfam" id="PF09603">
    <property type="entry name" value="Fib_succ_major"/>
    <property type="match status" value="1"/>
</dbReference>
<dbReference type="GeneID" id="92714352"/>
<dbReference type="InterPro" id="IPR025049">
    <property type="entry name" value="Mfa-like_1"/>
</dbReference>
<evidence type="ECO:0000256" key="1">
    <source>
        <dbReference type="SAM" id="SignalP"/>
    </source>
</evidence>
<organism evidence="3 4">
    <name type="scientific">Bacteroides stercorirosoris</name>
    <dbReference type="NCBI Taxonomy" id="871324"/>
    <lineage>
        <taxon>Bacteria</taxon>
        <taxon>Pseudomonadati</taxon>
        <taxon>Bacteroidota</taxon>
        <taxon>Bacteroidia</taxon>
        <taxon>Bacteroidales</taxon>
        <taxon>Bacteroidaceae</taxon>
        <taxon>Bacteroides</taxon>
    </lineage>
</organism>
<keyword evidence="1" id="KW-0732">Signal</keyword>
<evidence type="ECO:0000313" key="3">
    <source>
        <dbReference type="EMBL" id="SHJ60288.1"/>
    </source>
</evidence>
<dbReference type="CDD" id="cd13120">
    <property type="entry name" value="BF2867_like_N"/>
    <property type="match status" value="1"/>
</dbReference>
<dbReference type="Gene3D" id="2.60.40.2630">
    <property type="match status" value="1"/>
</dbReference>
<keyword evidence="4" id="KW-1185">Reference proteome</keyword>
<gene>
    <name evidence="3" type="ORF">SAMN05444350_1394</name>
</gene>